<evidence type="ECO:0000256" key="6">
    <source>
        <dbReference type="ARBA" id="ARBA00022840"/>
    </source>
</evidence>
<dbReference type="GO" id="GO:0005524">
    <property type="term" value="F:ATP binding"/>
    <property type="evidence" value="ECO:0007669"/>
    <property type="project" value="UniProtKB-UniRule"/>
</dbReference>
<organism evidence="8 9">
    <name type="scientific">Candidatus Methanobinarius endosymbioticus</name>
    <dbReference type="NCBI Taxonomy" id="2006182"/>
    <lineage>
        <taxon>Archaea</taxon>
        <taxon>Methanobacteriati</taxon>
        <taxon>Methanobacteriota</taxon>
        <taxon>Methanomada group</taxon>
        <taxon>Methanobacteria</taxon>
        <taxon>Methanobacteriales</taxon>
        <taxon>Methanobacteriaceae</taxon>
        <taxon>Candidatus Methanobinarius</taxon>
    </lineage>
</organism>
<feature type="binding site" evidence="7">
    <location>
        <position position="17"/>
    </location>
    <ligand>
        <name>ATP</name>
        <dbReference type="ChEBI" id="CHEBI:30616"/>
    </ligand>
</feature>
<keyword evidence="1 7" id="KW-0690">Ribosome biogenesis</keyword>
<feature type="binding site" evidence="7">
    <location>
        <position position="19"/>
    </location>
    <ligand>
        <name>ATP</name>
        <dbReference type="ChEBI" id="CHEBI:30616"/>
    </ligand>
</feature>
<dbReference type="InterPro" id="IPR020618">
    <property type="entry name" value="Adenyl_kinase_AK6"/>
</dbReference>
<reference evidence="8 9" key="1">
    <citation type="submission" date="2018-06" db="EMBL/GenBank/DDBJ databases">
        <title>Genomic insight into two independent archaeal endosymbiosis events.</title>
        <authorList>
            <person name="Lind A.E."/>
            <person name="Lewis W.H."/>
            <person name="Spang A."/>
            <person name="Guy L."/>
            <person name="Embley M.T."/>
            <person name="Ettema T.J.G."/>
        </authorList>
    </citation>
    <scope>NUCLEOTIDE SEQUENCE [LARGE SCALE GENOMIC DNA]</scope>
    <source>
        <strain evidence="8">NOE</strain>
    </source>
</reference>
<feature type="binding site" evidence="7">
    <location>
        <position position="18"/>
    </location>
    <ligand>
        <name>ATP</name>
        <dbReference type="ChEBI" id="CHEBI:30616"/>
    </ligand>
</feature>
<comment type="similarity">
    <text evidence="7">Belongs to the adenylate kinase family. AK6 subfamily.</text>
</comment>
<feature type="region of interest" description="LID" evidence="7">
    <location>
        <begin position="149"/>
        <end position="159"/>
    </location>
</feature>
<feature type="binding site" evidence="7">
    <location>
        <position position="20"/>
    </location>
    <ligand>
        <name>ATP</name>
        <dbReference type="ChEBI" id="CHEBI:30616"/>
    </ligand>
</feature>
<gene>
    <name evidence="8" type="ORF">ALNOE001_14110</name>
</gene>
<keyword evidence="3 7" id="KW-0808">Transferase</keyword>
<evidence type="ECO:0000256" key="5">
    <source>
        <dbReference type="ARBA" id="ARBA00022777"/>
    </source>
</evidence>
<dbReference type="Pfam" id="PF13238">
    <property type="entry name" value="AAA_18"/>
    <property type="match status" value="1"/>
</dbReference>
<dbReference type="GO" id="GO:0006364">
    <property type="term" value="P:rRNA processing"/>
    <property type="evidence" value="ECO:0007669"/>
    <property type="project" value="UniProtKB-KW"/>
</dbReference>
<comment type="caution">
    <text evidence="8">The sequence shown here is derived from an EMBL/GenBank/DDBJ whole genome shotgun (WGS) entry which is preliminary data.</text>
</comment>
<evidence type="ECO:0000313" key="9">
    <source>
        <dbReference type="Proteomes" id="UP000253099"/>
    </source>
</evidence>
<name>A0A366M9C7_9EURY</name>
<accession>A0A366M9C7</accession>
<evidence type="ECO:0000256" key="2">
    <source>
        <dbReference type="ARBA" id="ARBA00022552"/>
    </source>
</evidence>
<evidence type="ECO:0000256" key="4">
    <source>
        <dbReference type="ARBA" id="ARBA00022741"/>
    </source>
</evidence>
<dbReference type="AlphaFoldDB" id="A0A366M9C7"/>
<dbReference type="EMBL" id="NIZT01000038">
    <property type="protein sequence ID" value="RBQ22841.1"/>
    <property type="molecule type" value="Genomic_DNA"/>
</dbReference>
<protein>
    <recommendedName>
        <fullName evidence="7">Putative adenylate kinase</fullName>
        <shortName evidence="7">AK</shortName>
        <ecNumber evidence="7">2.7.4.3</ecNumber>
    </recommendedName>
    <alternativeName>
        <fullName evidence="7">ATP-AMP transphosphorylase</fullName>
    </alternativeName>
</protein>
<keyword evidence="4 7" id="KW-0547">Nucleotide-binding</keyword>
<comment type="function">
    <text evidence="7">Broad-specificity nucleoside monophosphate (NMP) kinase that catalyzes the reversible transfer of the terminal phosphate group between nucleoside triphosphates and monophosphates. Has also ATPase activity. Involved in the late maturation steps of the 30S ribosomal particles, specifically 16S rRNA maturation. While NMP activity is not required for ribosome maturation, ATPase activity is. Associates transiently with small ribosomal subunit protein uS11. ATP hydrolysis breaks the interaction with uS11. May temporarily remove uS11 from the ribosome to enable a conformational change of the ribosomal RNA that is needed for the final maturation step of the small ribosomal subunit.</text>
</comment>
<evidence type="ECO:0000313" key="8">
    <source>
        <dbReference type="EMBL" id="RBQ22841.1"/>
    </source>
</evidence>
<dbReference type="HAMAP" id="MF_00039">
    <property type="entry name" value="Adenylate_kinase_AK6"/>
    <property type="match status" value="1"/>
</dbReference>
<comment type="catalytic activity">
    <reaction evidence="7">
        <text>ATP + H2O = ADP + phosphate + H(+)</text>
        <dbReference type="Rhea" id="RHEA:13065"/>
        <dbReference type="ChEBI" id="CHEBI:15377"/>
        <dbReference type="ChEBI" id="CHEBI:15378"/>
        <dbReference type="ChEBI" id="CHEBI:30616"/>
        <dbReference type="ChEBI" id="CHEBI:43474"/>
        <dbReference type="ChEBI" id="CHEBI:456216"/>
    </reaction>
</comment>
<sequence>MIHQNKVILITGTPCTGKTTVADKLNNILSEKYTSKLIKINEFAIKNDLIDGEDIEKGYKIINLSKLDKKLNKMINRFFSCNESITNKYNTYSNNNDIDGVMNNNSNDCNSKIVIIEGHLSHFCSLDGKINKVIVLRLNPDLLEKRLKLRDYDNNKIHENLESEALGVCSVEAYENHGNKVNEIDTTNLSIETILTIIKDIIYNKKEFPIGDVDFINWIID</sequence>
<dbReference type="PANTHER" id="PTHR12595">
    <property type="entry name" value="POS9-ACTIVATING FACTOR FAP7-RELATED"/>
    <property type="match status" value="1"/>
</dbReference>
<dbReference type="Proteomes" id="UP000253099">
    <property type="component" value="Unassembled WGS sequence"/>
</dbReference>
<keyword evidence="6 7" id="KW-0067">ATP-binding</keyword>
<dbReference type="EC" id="2.7.4.3" evidence="7"/>
<keyword evidence="2 7" id="KW-0698">rRNA processing</keyword>
<comment type="catalytic activity">
    <reaction evidence="7">
        <text>AMP + ATP = 2 ADP</text>
        <dbReference type="Rhea" id="RHEA:12973"/>
        <dbReference type="ChEBI" id="CHEBI:30616"/>
        <dbReference type="ChEBI" id="CHEBI:456215"/>
        <dbReference type="ChEBI" id="CHEBI:456216"/>
        <dbReference type="EC" id="2.7.4.3"/>
    </reaction>
</comment>
<keyword evidence="5 7" id="KW-0418">Kinase</keyword>
<evidence type="ECO:0000256" key="7">
    <source>
        <dbReference type="HAMAP-Rule" id="MF_00039"/>
    </source>
</evidence>
<evidence type="ECO:0000256" key="3">
    <source>
        <dbReference type="ARBA" id="ARBA00022679"/>
    </source>
</evidence>
<keyword evidence="9" id="KW-1185">Reference proteome</keyword>
<dbReference type="InterPro" id="IPR027417">
    <property type="entry name" value="P-loop_NTPase"/>
</dbReference>
<dbReference type="GO" id="GO:0016887">
    <property type="term" value="F:ATP hydrolysis activity"/>
    <property type="evidence" value="ECO:0007669"/>
    <property type="project" value="InterPro"/>
</dbReference>
<dbReference type="PANTHER" id="PTHR12595:SF0">
    <property type="entry name" value="ADENYLATE KINASE ISOENZYME 6"/>
    <property type="match status" value="1"/>
</dbReference>
<dbReference type="SUPFAM" id="SSF52540">
    <property type="entry name" value="P-loop containing nucleoside triphosphate hydrolases"/>
    <property type="match status" value="1"/>
</dbReference>
<dbReference type="Gene3D" id="3.40.50.300">
    <property type="entry name" value="P-loop containing nucleotide triphosphate hydrolases"/>
    <property type="match status" value="1"/>
</dbReference>
<dbReference type="GO" id="GO:0042274">
    <property type="term" value="P:ribosomal small subunit biogenesis"/>
    <property type="evidence" value="ECO:0007669"/>
    <property type="project" value="UniProtKB-UniRule"/>
</dbReference>
<proteinExistence type="inferred from homology"/>
<comment type="caution">
    <text evidence="7">Lacks conserved residue(s) required for the propagation of feature annotation.</text>
</comment>
<feature type="binding site" evidence="7">
    <location>
        <position position="150"/>
    </location>
    <ligand>
        <name>ATP</name>
        <dbReference type="ChEBI" id="CHEBI:30616"/>
    </ligand>
</feature>
<evidence type="ECO:0000256" key="1">
    <source>
        <dbReference type="ARBA" id="ARBA00022517"/>
    </source>
</evidence>
<dbReference type="GO" id="GO:0004017">
    <property type="term" value="F:AMP kinase activity"/>
    <property type="evidence" value="ECO:0007669"/>
    <property type="project" value="UniProtKB-UniRule"/>
</dbReference>
<comment type="subunit">
    <text evidence="7">Interacts with uS11. Not a structural component of 40S pre-ribosomes, but transiently interacts with them by binding to uS11.</text>
</comment>